<name>A0A094LMG8_9GAMM</name>
<dbReference type="Proteomes" id="UP000029264">
    <property type="component" value="Unassembled WGS sequence"/>
</dbReference>
<feature type="signal peptide" evidence="10">
    <location>
        <begin position="1"/>
        <end position="21"/>
    </location>
</feature>
<feature type="domain" description="Cytochrome c" evidence="11">
    <location>
        <begin position="115"/>
        <end position="206"/>
    </location>
</feature>
<accession>A0A094LMG8</accession>
<dbReference type="InterPro" id="IPR050597">
    <property type="entry name" value="Cytochrome_c_Oxidase_Subunit"/>
</dbReference>
<proteinExistence type="predicted"/>
<evidence type="ECO:0000256" key="5">
    <source>
        <dbReference type="ARBA" id="ARBA00022764"/>
    </source>
</evidence>
<reference evidence="12 13" key="1">
    <citation type="submission" date="2014-06" db="EMBL/GenBank/DDBJ databases">
        <title>Shewanella sp. YQH10.</title>
        <authorList>
            <person name="Liu Y."/>
            <person name="Zeng R."/>
        </authorList>
    </citation>
    <scope>NUCLEOTIDE SEQUENCE [LARGE SCALE GENOMIC DNA]</scope>
    <source>
        <strain evidence="12 13">YQH10</strain>
    </source>
</reference>
<feature type="binding site" description="covalent" evidence="8">
    <location>
        <position position="42"/>
    </location>
    <ligand>
        <name>heme c</name>
        <dbReference type="ChEBI" id="CHEBI:61717"/>
        <label>1</label>
    </ligand>
</feature>
<dbReference type="GO" id="GO:0009055">
    <property type="term" value="F:electron transfer activity"/>
    <property type="evidence" value="ECO:0007669"/>
    <property type="project" value="InterPro"/>
</dbReference>
<keyword evidence="13" id="KW-1185">Reference proteome</keyword>
<evidence type="ECO:0000256" key="3">
    <source>
        <dbReference type="ARBA" id="ARBA00022617"/>
    </source>
</evidence>
<feature type="binding site" description="covalent" evidence="8">
    <location>
        <position position="39"/>
    </location>
    <ligand>
        <name>heme c</name>
        <dbReference type="ChEBI" id="CHEBI:61717"/>
        <label>1</label>
    </ligand>
</feature>
<feature type="binding site" description="axial binding residue" evidence="9">
    <location>
        <position position="140"/>
    </location>
    <ligand>
        <name>heme c</name>
        <dbReference type="ChEBI" id="CHEBI:61717"/>
        <label>2</label>
    </ligand>
    <ligandPart>
        <name>Fe</name>
        <dbReference type="ChEBI" id="CHEBI:18248"/>
    </ligandPart>
</feature>
<dbReference type="OrthoDB" id="9773456at2"/>
<dbReference type="RefSeq" id="WP_037445345.1">
    <property type="nucleotide sequence ID" value="NZ_JPEO01000020.1"/>
</dbReference>
<comment type="caution">
    <text evidence="12">The sequence shown here is derived from an EMBL/GenBank/DDBJ whole genome shotgun (WGS) entry which is preliminary data.</text>
</comment>
<dbReference type="Pfam" id="PF00034">
    <property type="entry name" value="Cytochrom_C"/>
    <property type="match status" value="2"/>
</dbReference>
<dbReference type="InterPro" id="IPR036909">
    <property type="entry name" value="Cyt_c-like_dom_sf"/>
</dbReference>
<protein>
    <recommendedName>
        <fullName evidence="11">Cytochrome c domain-containing protein</fullName>
    </recommendedName>
</protein>
<evidence type="ECO:0000256" key="6">
    <source>
        <dbReference type="ARBA" id="ARBA00022982"/>
    </source>
</evidence>
<organism evidence="12 13">
    <name type="scientific">Shewanella mangrovi</name>
    <dbReference type="NCBI Taxonomy" id="1515746"/>
    <lineage>
        <taxon>Bacteria</taxon>
        <taxon>Pseudomonadati</taxon>
        <taxon>Pseudomonadota</taxon>
        <taxon>Gammaproteobacteria</taxon>
        <taxon>Alteromonadales</taxon>
        <taxon>Shewanellaceae</taxon>
        <taxon>Shewanella</taxon>
    </lineage>
</organism>
<gene>
    <name evidence="12" type="ORF">HR45_17175</name>
</gene>
<keyword evidence="10" id="KW-0732">Signal</keyword>
<evidence type="ECO:0000256" key="1">
    <source>
        <dbReference type="ARBA" id="ARBA00004418"/>
    </source>
</evidence>
<dbReference type="InterPro" id="IPR024167">
    <property type="entry name" value="Cytochrome_c4-like"/>
</dbReference>
<keyword evidence="3 8" id="KW-0349">Heme</keyword>
<dbReference type="eggNOG" id="COG2863">
    <property type="taxonomic scope" value="Bacteria"/>
</dbReference>
<dbReference type="GO" id="GO:0042597">
    <property type="term" value="C:periplasmic space"/>
    <property type="evidence" value="ECO:0007669"/>
    <property type="project" value="UniProtKB-SubCell"/>
</dbReference>
<feature type="binding site" description="axial binding residue" evidence="9">
    <location>
        <position position="183"/>
    </location>
    <ligand>
        <name>heme c</name>
        <dbReference type="ChEBI" id="CHEBI:61717"/>
        <label>2</label>
    </ligand>
    <ligandPart>
        <name>Fe</name>
        <dbReference type="ChEBI" id="CHEBI:18248"/>
    </ligandPart>
</feature>
<comment type="subcellular location">
    <subcellularLocation>
        <location evidence="1">Periplasm</location>
    </subcellularLocation>
</comment>
<keyword evidence="5" id="KW-0574">Periplasm</keyword>
<feature type="binding site" description="axial binding residue" evidence="9">
    <location>
        <position position="84"/>
    </location>
    <ligand>
        <name>heme c</name>
        <dbReference type="ChEBI" id="CHEBI:61717"/>
        <label>1</label>
    </ligand>
    <ligandPart>
        <name>Fe</name>
        <dbReference type="ChEBI" id="CHEBI:18248"/>
    </ligandPart>
</feature>
<dbReference type="PANTHER" id="PTHR33751:SF9">
    <property type="entry name" value="CYTOCHROME C4"/>
    <property type="match status" value="1"/>
</dbReference>
<feature type="binding site" description="covalent" evidence="8">
    <location>
        <position position="136"/>
    </location>
    <ligand>
        <name>heme c</name>
        <dbReference type="ChEBI" id="CHEBI:61717"/>
        <label>2</label>
    </ligand>
</feature>
<keyword evidence="6" id="KW-0249">Electron transport</keyword>
<sequence>MIKFSLVIASSLFWVAFAAQSANPIDSRIAHGKQRAAICTGCHGERGISSISEYPNLAGQSTRYLIKQLQDFQQGKDGREDSMMNAFAAQLSAEDIENLAAFYTSLPAKTSSSTTSQNNGEALYMGGDMSRDIAACSACHGVKGRGLAAAGFPALAGQSAHYIEEQLQAFKSGERHNDINGMMGDVSRKLNDKEIAALAAYIETLK</sequence>
<dbReference type="STRING" id="1515746.HR45_17175"/>
<dbReference type="AlphaFoldDB" id="A0A094LMG8"/>
<evidence type="ECO:0000259" key="11">
    <source>
        <dbReference type="PROSITE" id="PS51007"/>
    </source>
</evidence>
<evidence type="ECO:0000256" key="7">
    <source>
        <dbReference type="ARBA" id="ARBA00023004"/>
    </source>
</evidence>
<evidence type="ECO:0000256" key="4">
    <source>
        <dbReference type="ARBA" id="ARBA00022723"/>
    </source>
</evidence>
<evidence type="ECO:0000313" key="12">
    <source>
        <dbReference type="EMBL" id="KFZ36298.1"/>
    </source>
</evidence>
<evidence type="ECO:0000256" key="8">
    <source>
        <dbReference type="PIRSR" id="PIRSR000005-1"/>
    </source>
</evidence>
<evidence type="ECO:0000256" key="9">
    <source>
        <dbReference type="PIRSR" id="PIRSR000005-2"/>
    </source>
</evidence>
<evidence type="ECO:0000256" key="2">
    <source>
        <dbReference type="ARBA" id="ARBA00022448"/>
    </source>
</evidence>
<feature type="chain" id="PRO_5001907016" description="Cytochrome c domain-containing protein" evidence="10">
    <location>
        <begin position="22"/>
        <end position="206"/>
    </location>
</feature>
<dbReference type="SUPFAM" id="SSF46626">
    <property type="entry name" value="Cytochrome c"/>
    <property type="match status" value="2"/>
</dbReference>
<feature type="binding site" description="axial binding residue" evidence="9">
    <location>
        <position position="43"/>
    </location>
    <ligand>
        <name>heme c</name>
        <dbReference type="ChEBI" id="CHEBI:61717"/>
        <label>1</label>
    </ligand>
    <ligandPart>
        <name>Fe</name>
        <dbReference type="ChEBI" id="CHEBI:18248"/>
    </ligandPart>
</feature>
<dbReference type="PANTHER" id="PTHR33751">
    <property type="entry name" value="CBB3-TYPE CYTOCHROME C OXIDASE SUBUNIT FIXP"/>
    <property type="match status" value="1"/>
</dbReference>
<feature type="domain" description="Cytochrome c" evidence="11">
    <location>
        <begin position="27"/>
        <end position="107"/>
    </location>
</feature>
<dbReference type="PROSITE" id="PS51007">
    <property type="entry name" value="CYTC"/>
    <property type="match status" value="2"/>
</dbReference>
<dbReference type="Gene3D" id="1.10.760.10">
    <property type="entry name" value="Cytochrome c-like domain"/>
    <property type="match status" value="2"/>
</dbReference>
<keyword evidence="7 9" id="KW-0408">Iron</keyword>
<evidence type="ECO:0000256" key="10">
    <source>
        <dbReference type="SAM" id="SignalP"/>
    </source>
</evidence>
<feature type="binding site" description="covalent" evidence="8">
    <location>
        <position position="139"/>
    </location>
    <ligand>
        <name>heme c</name>
        <dbReference type="ChEBI" id="CHEBI:61717"/>
        <label>2</label>
    </ligand>
</feature>
<dbReference type="PIRSF" id="PIRSF000005">
    <property type="entry name" value="Cytochrome_c4"/>
    <property type="match status" value="1"/>
</dbReference>
<comment type="PTM">
    <text evidence="8">Binds 2 heme c groups covalently per subunit.</text>
</comment>
<evidence type="ECO:0000313" key="13">
    <source>
        <dbReference type="Proteomes" id="UP000029264"/>
    </source>
</evidence>
<dbReference type="EMBL" id="JPEO01000020">
    <property type="protein sequence ID" value="KFZ36298.1"/>
    <property type="molecule type" value="Genomic_DNA"/>
</dbReference>
<dbReference type="GO" id="GO:0005506">
    <property type="term" value="F:iron ion binding"/>
    <property type="evidence" value="ECO:0007669"/>
    <property type="project" value="InterPro"/>
</dbReference>
<keyword evidence="2" id="KW-0813">Transport</keyword>
<dbReference type="InterPro" id="IPR009056">
    <property type="entry name" value="Cyt_c-like_dom"/>
</dbReference>
<dbReference type="GO" id="GO:0020037">
    <property type="term" value="F:heme binding"/>
    <property type="evidence" value="ECO:0007669"/>
    <property type="project" value="InterPro"/>
</dbReference>
<keyword evidence="4 9" id="KW-0479">Metal-binding</keyword>